<name>A0A8J3CNM0_9BURK</name>
<proteinExistence type="predicted"/>
<keyword evidence="2" id="KW-1185">Reference proteome</keyword>
<dbReference type="EMBL" id="BMZG01000012">
    <property type="protein sequence ID" value="GHA78591.1"/>
    <property type="molecule type" value="Genomic_DNA"/>
</dbReference>
<comment type="caution">
    <text evidence="1">The sequence shown here is derived from an EMBL/GenBank/DDBJ whole genome shotgun (WGS) entry which is preliminary data.</text>
</comment>
<accession>A0A8J3CNM0</accession>
<gene>
    <name evidence="1" type="ORF">GCM10009007_19620</name>
</gene>
<evidence type="ECO:0000313" key="2">
    <source>
        <dbReference type="Proteomes" id="UP000614287"/>
    </source>
</evidence>
<reference evidence="1" key="1">
    <citation type="journal article" date="2014" name="Int. J. Syst. Evol. Microbiol.">
        <title>Complete genome sequence of Corynebacterium casei LMG S-19264T (=DSM 44701T), isolated from a smear-ripened cheese.</title>
        <authorList>
            <consortium name="US DOE Joint Genome Institute (JGI-PGF)"/>
            <person name="Walter F."/>
            <person name="Albersmeier A."/>
            <person name="Kalinowski J."/>
            <person name="Ruckert C."/>
        </authorList>
    </citation>
    <scope>NUCLEOTIDE SEQUENCE</scope>
    <source>
        <strain evidence="1">KCTC 32501</strain>
    </source>
</reference>
<dbReference type="AlphaFoldDB" id="A0A8J3CNM0"/>
<dbReference type="Proteomes" id="UP000614287">
    <property type="component" value="Unassembled WGS sequence"/>
</dbReference>
<evidence type="ECO:0008006" key="3">
    <source>
        <dbReference type="Google" id="ProtNLM"/>
    </source>
</evidence>
<organism evidence="1 2">
    <name type="scientific">Formosimonas limnophila</name>
    <dbReference type="NCBI Taxonomy" id="1384487"/>
    <lineage>
        <taxon>Bacteria</taxon>
        <taxon>Pseudomonadati</taxon>
        <taxon>Pseudomonadota</taxon>
        <taxon>Betaproteobacteria</taxon>
        <taxon>Burkholderiales</taxon>
        <taxon>Burkholderiaceae</taxon>
        <taxon>Formosimonas</taxon>
    </lineage>
</organism>
<sequence>MARMHQLIKQNSQFIIATHSPILMAYPDALIYQFGSDGVTLVDYKSTEHFKITRDFLSNPKRMLDMLFEDE</sequence>
<evidence type="ECO:0000313" key="1">
    <source>
        <dbReference type="EMBL" id="GHA78591.1"/>
    </source>
</evidence>
<reference evidence="1" key="2">
    <citation type="submission" date="2020-09" db="EMBL/GenBank/DDBJ databases">
        <authorList>
            <person name="Sun Q."/>
            <person name="Kim S."/>
        </authorList>
    </citation>
    <scope>NUCLEOTIDE SEQUENCE</scope>
    <source>
        <strain evidence="1">KCTC 32501</strain>
    </source>
</reference>
<protein>
    <recommendedName>
        <fullName evidence="3">ATPase AAA-type core domain-containing protein</fullName>
    </recommendedName>
</protein>